<accession>A0AAD6ED09</accession>
<feature type="compositionally biased region" description="Polar residues" evidence="1">
    <location>
        <begin position="358"/>
        <end position="368"/>
    </location>
</feature>
<dbReference type="EMBL" id="JAQJAE010000001">
    <property type="protein sequence ID" value="KAJ5614891.1"/>
    <property type="molecule type" value="Genomic_DNA"/>
</dbReference>
<comment type="caution">
    <text evidence="2">The sequence shown here is derived from an EMBL/GenBank/DDBJ whole genome shotgun (WGS) entry which is preliminary data.</text>
</comment>
<proteinExistence type="predicted"/>
<dbReference type="RefSeq" id="XP_056756058.1">
    <property type="nucleotide sequence ID" value="XM_056891063.1"/>
</dbReference>
<reference evidence="2" key="2">
    <citation type="submission" date="2023-01" db="EMBL/GenBank/DDBJ databases">
        <authorList>
            <person name="Petersen C."/>
        </authorList>
    </citation>
    <scope>NUCLEOTIDE SEQUENCE</scope>
    <source>
        <strain evidence="2">IBT 12815</strain>
    </source>
</reference>
<evidence type="ECO:0000313" key="2">
    <source>
        <dbReference type="EMBL" id="KAJ5614891.1"/>
    </source>
</evidence>
<keyword evidence="3" id="KW-1185">Reference proteome</keyword>
<dbReference type="CDD" id="cd02440">
    <property type="entry name" value="AdoMet_MTases"/>
    <property type="match status" value="1"/>
</dbReference>
<sequence length="368" mass="42030">MEAIAVDPDLYAPECAYSPDDWQSETTSIRSSIYRGLMDNGRRYQSLSNKEYCIPSDEQQFETYEAGYIFQNPSPEHASDYHRRHLVDLIMDSDRANPLFRSPIETDGERPLQVLDIGTGKGTWAIDVADMLPNATVRGVDLFPPPVTWMPPNCVIEVDDVLQEWTWREQFDLIHMRNMIGSFNSSEWDLVYKHCFEKMAPGGWIEQIEVGPFITSDDGTLPADSALSSWGPLIQTCGDRAGRSCDIILTMSESIQNAGFVDVHEKIYKWPIGPWPKDQKFKEAGVVNCQHWMSGMEGWCMWLLTKFGDPEPWTKEQVHVYCAKIRSELKNPYYHAYHKARRVWARKPMPGEVPPRSSKPSSGSARAK</sequence>
<feature type="region of interest" description="Disordered" evidence="1">
    <location>
        <begin position="348"/>
        <end position="368"/>
    </location>
</feature>
<dbReference type="PANTHER" id="PTHR43591:SF24">
    <property type="entry name" value="2-METHOXY-6-POLYPRENYL-1,4-BENZOQUINOL METHYLASE, MITOCHONDRIAL"/>
    <property type="match status" value="1"/>
</dbReference>
<dbReference type="Pfam" id="PF13489">
    <property type="entry name" value="Methyltransf_23"/>
    <property type="match status" value="1"/>
</dbReference>
<dbReference type="PANTHER" id="PTHR43591">
    <property type="entry name" value="METHYLTRANSFERASE"/>
    <property type="match status" value="1"/>
</dbReference>
<dbReference type="InterPro" id="IPR029063">
    <property type="entry name" value="SAM-dependent_MTases_sf"/>
</dbReference>
<dbReference type="AlphaFoldDB" id="A0AAD6ED09"/>
<dbReference type="Proteomes" id="UP001213799">
    <property type="component" value="Unassembled WGS sequence"/>
</dbReference>
<dbReference type="GO" id="GO:0008168">
    <property type="term" value="F:methyltransferase activity"/>
    <property type="evidence" value="ECO:0007669"/>
    <property type="project" value="TreeGrafter"/>
</dbReference>
<dbReference type="GeneID" id="81581305"/>
<organism evidence="2 3">
    <name type="scientific">Penicillium hordei</name>
    <dbReference type="NCBI Taxonomy" id="40994"/>
    <lineage>
        <taxon>Eukaryota</taxon>
        <taxon>Fungi</taxon>
        <taxon>Dikarya</taxon>
        <taxon>Ascomycota</taxon>
        <taxon>Pezizomycotina</taxon>
        <taxon>Eurotiomycetes</taxon>
        <taxon>Eurotiomycetidae</taxon>
        <taxon>Eurotiales</taxon>
        <taxon>Aspergillaceae</taxon>
        <taxon>Penicillium</taxon>
    </lineage>
</organism>
<evidence type="ECO:0000256" key="1">
    <source>
        <dbReference type="SAM" id="MobiDB-lite"/>
    </source>
</evidence>
<protein>
    <submittedName>
        <fullName evidence="2">Uncharacterized protein</fullName>
    </submittedName>
</protein>
<gene>
    <name evidence="2" type="ORF">N7537_000005</name>
</gene>
<dbReference type="Gene3D" id="3.40.50.150">
    <property type="entry name" value="Vaccinia Virus protein VP39"/>
    <property type="match status" value="1"/>
</dbReference>
<dbReference type="SUPFAM" id="SSF53335">
    <property type="entry name" value="S-adenosyl-L-methionine-dependent methyltransferases"/>
    <property type="match status" value="1"/>
</dbReference>
<reference evidence="2" key="1">
    <citation type="journal article" date="2023" name="IMA Fungus">
        <title>Comparative genomic study of the Penicillium genus elucidates a diverse pangenome and 15 lateral gene transfer events.</title>
        <authorList>
            <person name="Petersen C."/>
            <person name="Sorensen T."/>
            <person name="Nielsen M.R."/>
            <person name="Sondergaard T.E."/>
            <person name="Sorensen J.L."/>
            <person name="Fitzpatrick D.A."/>
            <person name="Frisvad J.C."/>
            <person name="Nielsen K.L."/>
        </authorList>
    </citation>
    <scope>NUCLEOTIDE SEQUENCE</scope>
    <source>
        <strain evidence="2">IBT 12815</strain>
    </source>
</reference>
<evidence type="ECO:0000313" key="3">
    <source>
        <dbReference type="Proteomes" id="UP001213799"/>
    </source>
</evidence>
<name>A0AAD6ED09_9EURO</name>